<evidence type="ECO:0000313" key="1">
    <source>
        <dbReference type="EMBL" id="SDG15952.1"/>
    </source>
</evidence>
<name>A0A1G7RYV3_9BURK</name>
<reference evidence="1 2" key="1">
    <citation type="submission" date="2016-10" db="EMBL/GenBank/DDBJ databases">
        <authorList>
            <person name="de Groot N.N."/>
        </authorList>
    </citation>
    <scope>NUCLEOTIDE SEQUENCE [LARGE SCALE GENOMIC DNA]</scope>
    <source>
        <strain evidence="1 2">LMG 2247</strain>
    </source>
</reference>
<evidence type="ECO:0000313" key="2">
    <source>
        <dbReference type="Proteomes" id="UP000199706"/>
    </source>
</evidence>
<dbReference type="EMBL" id="FNCJ01000002">
    <property type="protein sequence ID" value="SDG15952.1"/>
    <property type="molecule type" value="Genomic_DNA"/>
</dbReference>
<proteinExistence type="predicted"/>
<protein>
    <submittedName>
        <fullName evidence="1">Uncharacterized protein</fullName>
    </submittedName>
</protein>
<dbReference type="AlphaFoldDB" id="A0A1G7RYV3"/>
<dbReference type="RefSeq" id="WP_090682383.1">
    <property type="nucleotide sequence ID" value="NZ_CADERL010000002.1"/>
</dbReference>
<gene>
    <name evidence="1" type="ORF">SAMN05216466_102318</name>
</gene>
<dbReference type="Proteomes" id="UP000199706">
    <property type="component" value="Unassembled WGS sequence"/>
</dbReference>
<organism evidence="1 2">
    <name type="scientific">Paraburkholderia phenazinium</name>
    <dbReference type="NCBI Taxonomy" id="60549"/>
    <lineage>
        <taxon>Bacteria</taxon>
        <taxon>Pseudomonadati</taxon>
        <taxon>Pseudomonadota</taxon>
        <taxon>Betaproteobacteria</taxon>
        <taxon>Burkholderiales</taxon>
        <taxon>Burkholderiaceae</taxon>
        <taxon>Paraburkholderia</taxon>
    </lineage>
</organism>
<sequence>MVAPQNSLRGLVDKWMGAAGPQSVRVLRTQRSSSGRICRVCIEARSSSGLVVLFFFRHDDGNWHVFPPASRGPAMNIGRRAA</sequence>
<accession>A0A1G7RYV3</accession>
<dbReference type="OrthoDB" id="8926609at2"/>